<feature type="transmembrane region" description="Helical" evidence="1">
    <location>
        <begin position="61"/>
        <end position="81"/>
    </location>
</feature>
<dbReference type="InterPro" id="IPR036179">
    <property type="entry name" value="Ig-like_dom_sf"/>
</dbReference>
<dbReference type="InterPro" id="IPR013783">
    <property type="entry name" value="Ig-like_fold"/>
</dbReference>
<sequence length="125" mass="14081">MVNTGMGPEKEGVQGVEMRKERGLVTVLAWCFILTGSPATRIVFCKDGVEVYSLKAQRRQLSYFVLLNVTLASTGTYACGYQQRDESNWVRSSALSAPWHVAVRGKTWHSRVGRRDRALPTMWLC</sequence>
<organism evidence="2 3">
    <name type="scientific">Mycteria americana</name>
    <name type="common">Wood stork</name>
    <dbReference type="NCBI Taxonomy" id="33587"/>
    <lineage>
        <taxon>Eukaryota</taxon>
        <taxon>Metazoa</taxon>
        <taxon>Chordata</taxon>
        <taxon>Craniata</taxon>
        <taxon>Vertebrata</taxon>
        <taxon>Euteleostomi</taxon>
        <taxon>Archelosauria</taxon>
        <taxon>Archosauria</taxon>
        <taxon>Dinosauria</taxon>
        <taxon>Saurischia</taxon>
        <taxon>Theropoda</taxon>
        <taxon>Coelurosauria</taxon>
        <taxon>Aves</taxon>
        <taxon>Neognathae</taxon>
        <taxon>Neoaves</taxon>
        <taxon>Aequornithes</taxon>
        <taxon>Ciconiiformes</taxon>
        <taxon>Ciconiidae</taxon>
        <taxon>Mycteria</taxon>
    </lineage>
</organism>
<keyword evidence="1" id="KW-0472">Membrane</keyword>
<accession>A0AAN7N8K6</accession>
<evidence type="ECO:0000313" key="2">
    <source>
        <dbReference type="EMBL" id="KAK4806661.1"/>
    </source>
</evidence>
<evidence type="ECO:0000256" key="1">
    <source>
        <dbReference type="SAM" id="Phobius"/>
    </source>
</evidence>
<dbReference type="Gene3D" id="2.60.40.10">
    <property type="entry name" value="Immunoglobulins"/>
    <property type="match status" value="1"/>
</dbReference>
<dbReference type="AlphaFoldDB" id="A0AAN7N8K6"/>
<dbReference type="Proteomes" id="UP001333110">
    <property type="component" value="Unassembled WGS sequence"/>
</dbReference>
<keyword evidence="1" id="KW-1133">Transmembrane helix</keyword>
<proteinExistence type="predicted"/>
<reference evidence="2 3" key="1">
    <citation type="journal article" date="2023" name="J. Hered.">
        <title>Chromosome-level genome of the wood stork (Mycteria americana) provides insight into avian chromosome evolution.</title>
        <authorList>
            <person name="Flamio R. Jr."/>
            <person name="Ramstad K.M."/>
        </authorList>
    </citation>
    <scope>NUCLEOTIDE SEQUENCE [LARGE SCALE GENOMIC DNA]</scope>
    <source>
        <strain evidence="2">JAX WOST 10</strain>
    </source>
</reference>
<gene>
    <name evidence="2" type="ORF">QYF61_021257</name>
</gene>
<dbReference type="SUPFAM" id="SSF48726">
    <property type="entry name" value="Immunoglobulin"/>
    <property type="match status" value="1"/>
</dbReference>
<evidence type="ECO:0000313" key="3">
    <source>
        <dbReference type="Proteomes" id="UP001333110"/>
    </source>
</evidence>
<dbReference type="EMBL" id="JAUNZN010000036">
    <property type="protein sequence ID" value="KAK4806661.1"/>
    <property type="molecule type" value="Genomic_DNA"/>
</dbReference>
<name>A0AAN7N8K6_MYCAM</name>
<keyword evidence="1" id="KW-0812">Transmembrane</keyword>
<keyword evidence="3" id="KW-1185">Reference proteome</keyword>
<protein>
    <submittedName>
        <fullName evidence="2">Uncharacterized protein</fullName>
    </submittedName>
</protein>
<comment type="caution">
    <text evidence="2">The sequence shown here is derived from an EMBL/GenBank/DDBJ whole genome shotgun (WGS) entry which is preliminary data.</text>
</comment>